<dbReference type="RefSeq" id="WP_008901089.1">
    <property type="nucleotide sequence ID" value="NZ_GL397071.1"/>
</dbReference>
<dbReference type="eggNOG" id="COG1804">
    <property type="taxonomic scope" value="Bacteria"/>
</dbReference>
<dbReference type="EC" id="5.1.99.4" evidence="1"/>
<dbReference type="SUPFAM" id="SSF89796">
    <property type="entry name" value="CoA-transferase family III (CaiB/BaiF)"/>
    <property type="match status" value="1"/>
</dbReference>
<dbReference type="Pfam" id="PF02515">
    <property type="entry name" value="CoA_transf_3"/>
    <property type="match status" value="1"/>
</dbReference>
<dbReference type="OrthoDB" id="9797653at2"/>
<dbReference type="AlphaFoldDB" id="E0NJB4"/>
<dbReference type="GO" id="GO:0008111">
    <property type="term" value="F:alpha-methylacyl-CoA racemase activity"/>
    <property type="evidence" value="ECO:0007669"/>
    <property type="project" value="UniProtKB-EC"/>
</dbReference>
<comment type="caution">
    <text evidence="1">The sequence shown here is derived from an EMBL/GenBank/DDBJ whole genome shotgun (WGS) entry which is preliminary data.</text>
</comment>
<dbReference type="Gene3D" id="3.30.1540.10">
    <property type="entry name" value="formyl-coa transferase, domain 3"/>
    <property type="match status" value="1"/>
</dbReference>
<dbReference type="Gene3D" id="3.40.50.10540">
    <property type="entry name" value="Crotonobetainyl-coa:carnitine coa-transferase, domain 1"/>
    <property type="match status" value="1"/>
</dbReference>
<reference evidence="1 2" key="1">
    <citation type="submission" date="2010-07" db="EMBL/GenBank/DDBJ databases">
        <authorList>
            <person name="Muzny D."/>
            <person name="Qin X."/>
            <person name="Deng J."/>
            <person name="Jiang H."/>
            <person name="Liu Y."/>
            <person name="Qu J."/>
            <person name="Song X.-Z."/>
            <person name="Zhang L."/>
            <person name="Thornton R."/>
            <person name="Coyle M."/>
            <person name="Francisco L."/>
            <person name="Jackson L."/>
            <person name="Javaid M."/>
            <person name="Korchina V."/>
            <person name="Kovar C."/>
            <person name="Mata R."/>
            <person name="Mathew T."/>
            <person name="Ngo R."/>
            <person name="Nguyen L."/>
            <person name="Nguyen N."/>
            <person name="Okwuonu G."/>
            <person name="Ongeri F."/>
            <person name="Pham C."/>
            <person name="Simmons D."/>
            <person name="Wilczek-Boney K."/>
            <person name="Hale W."/>
            <person name="Jakkamsetti A."/>
            <person name="Pham P."/>
            <person name="Ruth R."/>
            <person name="San Lucas F."/>
            <person name="Warren J."/>
            <person name="Zhang J."/>
            <person name="Zhao Z."/>
            <person name="Zhou C."/>
            <person name="Zhu D."/>
            <person name="Lee S."/>
            <person name="Bess C."/>
            <person name="Blankenburg K."/>
            <person name="Forbes L."/>
            <person name="Fu Q."/>
            <person name="Gubbala S."/>
            <person name="Hirani K."/>
            <person name="Jayaseelan J.C."/>
            <person name="Lara F."/>
            <person name="Munidasa M."/>
            <person name="Palculict T."/>
            <person name="Patil S."/>
            <person name="Pu L.-L."/>
            <person name="Saada N."/>
            <person name="Tang L."/>
            <person name="Weissenberger G."/>
            <person name="Zhu Y."/>
            <person name="Hemphill L."/>
            <person name="Shang Y."/>
            <person name="Youmans B."/>
            <person name="Ayvaz T."/>
            <person name="Ross M."/>
            <person name="Santibanez J."/>
            <person name="Aqrawi P."/>
            <person name="Gross S."/>
            <person name="Joshi V."/>
            <person name="Fowler G."/>
            <person name="Nazareth L."/>
            <person name="Reid J."/>
            <person name="Worley K."/>
            <person name="Petrosino J."/>
            <person name="Highlander S."/>
            <person name="Gibbs R."/>
        </authorList>
    </citation>
    <scope>NUCLEOTIDE SEQUENCE [LARGE SCALE GENOMIC DNA]</scope>
    <source>
        <strain evidence="1 2">ATCC BAA-1640</strain>
    </source>
</reference>
<dbReference type="EMBL" id="AEEH01000014">
    <property type="protein sequence ID" value="EFM26233.1"/>
    <property type="molecule type" value="Genomic_DNA"/>
</dbReference>
<keyword evidence="2" id="KW-1185">Reference proteome</keyword>
<dbReference type="STRING" id="862517.HMPREF9225_0253"/>
<gene>
    <name evidence="1" type="primary">amaCR</name>
    <name evidence="1" type="ORF">HMPREF9225_0253</name>
</gene>
<keyword evidence="1" id="KW-0413">Isomerase</keyword>
<organism evidence="1 2">
    <name type="scientific">Peptoniphilus duerdenii ATCC BAA-1640</name>
    <dbReference type="NCBI Taxonomy" id="862517"/>
    <lineage>
        <taxon>Bacteria</taxon>
        <taxon>Bacillati</taxon>
        <taxon>Bacillota</taxon>
        <taxon>Tissierellia</taxon>
        <taxon>Tissierellales</taxon>
        <taxon>Peptoniphilaceae</taxon>
        <taxon>Peptoniphilus</taxon>
    </lineage>
</organism>
<accession>E0NJB4</accession>
<keyword evidence="1" id="KW-0808">Transferase</keyword>
<name>E0NJB4_9FIRM</name>
<evidence type="ECO:0000313" key="2">
    <source>
        <dbReference type="Proteomes" id="UP000003280"/>
    </source>
</evidence>
<dbReference type="GO" id="GO:0016740">
    <property type="term" value="F:transferase activity"/>
    <property type="evidence" value="ECO:0007669"/>
    <property type="project" value="UniProtKB-KW"/>
</dbReference>
<evidence type="ECO:0000313" key="1">
    <source>
        <dbReference type="EMBL" id="EFM26233.1"/>
    </source>
</evidence>
<dbReference type="HOGENOM" id="CLU_033975_5_1_9"/>
<dbReference type="Proteomes" id="UP000003280">
    <property type="component" value="Unassembled WGS sequence"/>
</dbReference>
<protein>
    <submittedName>
        <fullName evidence="1">CoA-transferase family III protein</fullName>
        <ecNumber evidence="1">5.1.99.4</ecNumber>
    </submittedName>
</protein>
<dbReference type="InterPro" id="IPR003673">
    <property type="entry name" value="CoA-Trfase_fam_III"/>
</dbReference>
<sequence length="386" mass="42890">MKALENVKILDFTTLLPGPYATMVLADFGAEVIKISSKSKHDLVLEAEPKVEGISQNQLWLNRNKSTISLNLKSKEAVEIVKELAKDADVVVEQFRPGVMKSLGLSYEDIKKVNPEIIYCSITGYGQDGPMANRAGHDINFLAKSGILASSGRKEEGPVLYSTQLGDLASGASNAIIGILLALNYKTKTGKGQYIDISMMDGLIPLNSLYGNGYLGGGALPTPEGDFLNGGSCYDFYRTKDDRFISVGSLEPKFWQIFTKAIDREDLKDKSAYDASIKEEIKSRIKEKTFKEWMDIFNGLDACVEGVLNLKEVLEDPHTKGRGMVIEFKVKNTTNKQFANPIKLYKTPAIYDHPGKEIGIDTEKILKSLNYTDEEIKEMEERDVFK</sequence>
<dbReference type="InterPro" id="IPR044855">
    <property type="entry name" value="CoA-Trfase_III_dom3_sf"/>
</dbReference>
<dbReference type="PANTHER" id="PTHR48228:SF5">
    <property type="entry name" value="ALPHA-METHYLACYL-COA RACEMASE"/>
    <property type="match status" value="1"/>
</dbReference>
<dbReference type="InterPro" id="IPR050509">
    <property type="entry name" value="CoA-transferase_III"/>
</dbReference>
<dbReference type="InterPro" id="IPR023606">
    <property type="entry name" value="CoA-Trfase_III_dom_1_sf"/>
</dbReference>
<proteinExistence type="predicted"/>
<dbReference type="PANTHER" id="PTHR48228">
    <property type="entry name" value="SUCCINYL-COA--D-CITRAMALATE COA-TRANSFERASE"/>
    <property type="match status" value="1"/>
</dbReference>